<proteinExistence type="predicted"/>
<accession>A0A0A7DMV1</accession>
<keyword evidence="1" id="KW-0812">Transmembrane</keyword>
<dbReference type="KEGG" id="vg:23681211"/>
<feature type="transmembrane region" description="Helical" evidence="1">
    <location>
        <begin position="6"/>
        <end position="39"/>
    </location>
</feature>
<keyword evidence="1" id="KW-1133">Transmembrane helix</keyword>
<dbReference type="RefSeq" id="YP_009126450.1">
    <property type="nucleotide sequence ID" value="NC_026609.1"/>
</dbReference>
<sequence length="51" mass="5665">MEFLWVLLILFIVFPPLGAALGLLVGLVGLFVMPFVLWAAYKSDKSMHDGK</sequence>
<keyword evidence="1" id="KW-0472">Membrane</keyword>
<dbReference type="GeneID" id="23681211"/>
<dbReference type="EMBL" id="KM514685">
    <property type="protein sequence ID" value="AIS73866.1"/>
    <property type="molecule type" value="Genomic_DNA"/>
</dbReference>
<evidence type="ECO:0000313" key="2">
    <source>
        <dbReference type="EMBL" id="AIS73866.1"/>
    </source>
</evidence>
<reference evidence="2 3" key="1">
    <citation type="journal article" date="2014" name="Appl. Environ. Microbiol.">
        <title>Genome and proteome analysis of bacteriophage Ldl1 reveals the existence of a novel phage group infecting Lactobacillus delbrueckii subsp. Lactis.</title>
        <authorList>
            <person name="Casey E."/>
            <person name="Mahony J."/>
            <person name="Neve H."/>
            <person name="Noben J.P."/>
            <person name="Bello F.D."/>
            <person name="van Sinderen D."/>
        </authorList>
    </citation>
    <scope>NUCLEOTIDE SEQUENCE [LARGE SCALE GENOMIC DNA]</scope>
    <source>
        <strain evidence="2">Ldl1</strain>
    </source>
</reference>
<dbReference type="Proteomes" id="UP000030928">
    <property type="component" value="Segment"/>
</dbReference>
<keyword evidence="3" id="KW-1185">Reference proteome</keyword>
<organism evidence="2 3">
    <name type="scientific">Lactobacillus phage Ldl1</name>
    <dbReference type="NCBI Taxonomy" id="1552735"/>
    <lineage>
        <taxon>Viruses</taxon>
        <taxon>Duplodnaviria</taxon>
        <taxon>Heunggongvirae</taxon>
        <taxon>Uroviricota</taxon>
        <taxon>Caudoviricetes</taxon>
        <taxon>Tybeckvirinae</taxon>
        <taxon>Lidleunavirus</taxon>
        <taxon>Lidleunavirus Ldl1</taxon>
    </lineage>
</organism>
<name>A0A0A7DMV1_9CAUD</name>
<evidence type="ECO:0000256" key="1">
    <source>
        <dbReference type="SAM" id="Phobius"/>
    </source>
</evidence>
<evidence type="ECO:0000313" key="3">
    <source>
        <dbReference type="Proteomes" id="UP000030928"/>
    </source>
</evidence>
<gene>
    <name evidence="2" type="ORF">LDL_008</name>
</gene>
<protein>
    <submittedName>
        <fullName evidence="2">Uncharacterized protein</fullName>
    </submittedName>
</protein>